<feature type="domain" description="F-box" evidence="1">
    <location>
        <begin position="60"/>
        <end position="99"/>
    </location>
</feature>
<dbReference type="SUPFAM" id="SSF81383">
    <property type="entry name" value="F-box domain"/>
    <property type="match status" value="1"/>
</dbReference>
<proteinExistence type="predicted"/>
<evidence type="ECO:0000313" key="2">
    <source>
        <dbReference type="EMBL" id="GMI45476.1"/>
    </source>
</evidence>
<dbReference type="InterPro" id="IPR001810">
    <property type="entry name" value="F-box_dom"/>
</dbReference>
<evidence type="ECO:0000259" key="1">
    <source>
        <dbReference type="Pfam" id="PF00646"/>
    </source>
</evidence>
<comment type="caution">
    <text evidence="2">The sequence shown here is derived from an EMBL/GenBank/DDBJ whole genome shotgun (WGS) entry which is preliminary data.</text>
</comment>
<organism evidence="2 3">
    <name type="scientific">Triparma columacea</name>
    <dbReference type="NCBI Taxonomy" id="722753"/>
    <lineage>
        <taxon>Eukaryota</taxon>
        <taxon>Sar</taxon>
        <taxon>Stramenopiles</taxon>
        <taxon>Ochrophyta</taxon>
        <taxon>Bolidophyceae</taxon>
        <taxon>Parmales</taxon>
        <taxon>Triparmaceae</taxon>
        <taxon>Triparma</taxon>
    </lineage>
</organism>
<dbReference type="OrthoDB" id="10464079at2759"/>
<reference evidence="3" key="1">
    <citation type="journal article" date="2023" name="Commun. Biol.">
        <title>Genome analysis of Parmales, the sister group of diatoms, reveals the evolutionary specialization of diatoms from phago-mixotrophs to photoautotrophs.</title>
        <authorList>
            <person name="Ban H."/>
            <person name="Sato S."/>
            <person name="Yoshikawa S."/>
            <person name="Yamada K."/>
            <person name="Nakamura Y."/>
            <person name="Ichinomiya M."/>
            <person name="Sato N."/>
            <person name="Blanc-Mathieu R."/>
            <person name="Endo H."/>
            <person name="Kuwata A."/>
            <person name="Ogata H."/>
        </authorList>
    </citation>
    <scope>NUCLEOTIDE SEQUENCE [LARGE SCALE GENOMIC DNA]</scope>
</reference>
<dbReference type="EMBL" id="BRYA01000249">
    <property type="protein sequence ID" value="GMI45476.1"/>
    <property type="molecule type" value="Genomic_DNA"/>
</dbReference>
<sequence length="475" mass="53075">MSDFGESPKEVVQIFTAQNPCLPLNRELSTCKGEKRSKTQPSGNSLLVESTGDDLQSGFESLPSFVLSNVLDFMTLEHACVVALVSKSFHEAFKYKGLHWRVNVDYLSSISCEMFAGGRRAAAGRKTTAWNGMGWTEWKENAEAFLGDCQRVKHLDLPFWSGRVVSLLGSLEGGGLSTLRVAQSCGKEGYRYRKLIKKEGFEAEEEAMGKAMERQEDLWKLEWRFDGTPTNLSLYGGTFSRLVELNLSRFAGEIQLLDPSGGVSEMRRLTWGPEDRVNPNRDSDNPNAVSIYNFVEQFSLLNLSELNVSGTRFGDRCFKGTEEMVNMMEGKKGGRDWKNKELRVKASLTSDCGTGKVDVICGMCHNVLIPAVSSFLLSPEFTPETGEVTVMHFDGEFETEGLMKNEDGAWICGNHHGEEVKTGWGVHHKSNERRNDQGGGMNTHLPMQRGYNWTVVPGKNMQCYFVDSAGNYFFD</sequence>
<dbReference type="Proteomes" id="UP001165065">
    <property type="component" value="Unassembled WGS sequence"/>
</dbReference>
<evidence type="ECO:0000313" key="3">
    <source>
        <dbReference type="Proteomes" id="UP001165065"/>
    </source>
</evidence>
<accession>A0A9W7LD87</accession>
<name>A0A9W7LD87_9STRA</name>
<keyword evidence="3" id="KW-1185">Reference proteome</keyword>
<gene>
    <name evidence="2" type="ORF">TrCOL_g10079</name>
</gene>
<dbReference type="InterPro" id="IPR036047">
    <property type="entry name" value="F-box-like_dom_sf"/>
</dbReference>
<protein>
    <recommendedName>
        <fullName evidence="1">F-box domain-containing protein</fullName>
    </recommendedName>
</protein>
<dbReference type="Pfam" id="PF00646">
    <property type="entry name" value="F-box"/>
    <property type="match status" value="1"/>
</dbReference>
<dbReference type="AlphaFoldDB" id="A0A9W7LD87"/>